<evidence type="ECO:0000256" key="1">
    <source>
        <dbReference type="SAM" id="MobiDB-lite"/>
    </source>
</evidence>
<organism evidence="2 3">
    <name type="scientific">Ophiobolus disseminans</name>
    <dbReference type="NCBI Taxonomy" id="1469910"/>
    <lineage>
        <taxon>Eukaryota</taxon>
        <taxon>Fungi</taxon>
        <taxon>Dikarya</taxon>
        <taxon>Ascomycota</taxon>
        <taxon>Pezizomycotina</taxon>
        <taxon>Dothideomycetes</taxon>
        <taxon>Pleosporomycetidae</taxon>
        <taxon>Pleosporales</taxon>
        <taxon>Pleosporineae</taxon>
        <taxon>Phaeosphaeriaceae</taxon>
        <taxon>Ophiobolus</taxon>
    </lineage>
</organism>
<dbReference type="EMBL" id="MU006238">
    <property type="protein sequence ID" value="KAF2821264.1"/>
    <property type="molecule type" value="Genomic_DNA"/>
</dbReference>
<keyword evidence="3" id="KW-1185">Reference proteome</keyword>
<feature type="compositionally biased region" description="Polar residues" evidence="1">
    <location>
        <begin position="63"/>
        <end position="85"/>
    </location>
</feature>
<accession>A0A6A6ZLQ6</accession>
<evidence type="ECO:0000313" key="3">
    <source>
        <dbReference type="Proteomes" id="UP000799424"/>
    </source>
</evidence>
<evidence type="ECO:0000313" key="2">
    <source>
        <dbReference type="EMBL" id="KAF2821264.1"/>
    </source>
</evidence>
<name>A0A6A6ZLQ6_9PLEO</name>
<sequence length="664" mass="74600">MSNPEREGHVTPPSSTSPELHTAMALEDTVLPASYQQSSAFALDRLPSLSSLTDPENKGHTSIFDSSNSSQIPGMAQQNQHNGYTQAAHGDMVSPTLAQHNPVVHATSPSTMTFRQILDIPIVNVPQQTGPPATTATRPPNGFLLREMVPRQNDFSNQQMLHRFISWGAITDPYPHYLFSEVKDLINWVLELFTVKLNAMLDSEALNRPKTKLIRSVKPGKGEGHEELAKWARTGQRKHLQFRMYNDWVTLLETFNLDSYLELSIADLMELITEAHRRVFGNVPSGLVAPQLQTPAPFARPPAVWQQRNENSFPSLDASTSLIAPQSIAHQSFANRSSIGRKKFSVFMDDNESPAFASRGNTDALRDTSNTPKALPLMMTVAEHNSRARSIAAEDNSHLVTSGKRKASPSIGDYDQPFKIARHDMIRFSSTAATEIVNEDLIDPELLDTVASSSTMQNFPSGEIDIRSYIETLRKDFSHRPIGFEEIEMIDTPLPPDSAAAATNEWLIEQIKGVWQQLPPFRCLPTPMSSDHSQFARCVRFAQLHSQEDVKWRVHHTHVAEIEKRANWYGMEMLQGRTEITFESNDPDDRRREFEALLAMRFAKGKPDTAYIAASIGMIYDVMDKQAAPSYVLGMLTDEEKARYPQQVELWEKRHAAFLTHTSK</sequence>
<dbReference type="OrthoDB" id="3687781at2759"/>
<gene>
    <name evidence="2" type="ORF">CC86DRAFT_386796</name>
</gene>
<feature type="region of interest" description="Disordered" evidence="1">
    <location>
        <begin position="50"/>
        <end position="87"/>
    </location>
</feature>
<dbReference type="Proteomes" id="UP000799424">
    <property type="component" value="Unassembled WGS sequence"/>
</dbReference>
<dbReference type="AlphaFoldDB" id="A0A6A6ZLQ6"/>
<proteinExistence type="predicted"/>
<protein>
    <submittedName>
        <fullName evidence="2">Uncharacterized protein</fullName>
    </submittedName>
</protein>
<reference evidence="2" key="1">
    <citation type="journal article" date="2020" name="Stud. Mycol.">
        <title>101 Dothideomycetes genomes: a test case for predicting lifestyles and emergence of pathogens.</title>
        <authorList>
            <person name="Haridas S."/>
            <person name="Albert R."/>
            <person name="Binder M."/>
            <person name="Bloem J."/>
            <person name="Labutti K."/>
            <person name="Salamov A."/>
            <person name="Andreopoulos B."/>
            <person name="Baker S."/>
            <person name="Barry K."/>
            <person name="Bills G."/>
            <person name="Bluhm B."/>
            <person name="Cannon C."/>
            <person name="Castanera R."/>
            <person name="Culley D."/>
            <person name="Daum C."/>
            <person name="Ezra D."/>
            <person name="Gonzalez J."/>
            <person name="Henrissat B."/>
            <person name="Kuo A."/>
            <person name="Liang C."/>
            <person name="Lipzen A."/>
            <person name="Lutzoni F."/>
            <person name="Magnuson J."/>
            <person name="Mondo S."/>
            <person name="Nolan M."/>
            <person name="Ohm R."/>
            <person name="Pangilinan J."/>
            <person name="Park H.-J."/>
            <person name="Ramirez L."/>
            <person name="Alfaro M."/>
            <person name="Sun H."/>
            <person name="Tritt A."/>
            <person name="Yoshinaga Y."/>
            <person name="Zwiers L.-H."/>
            <person name="Turgeon B."/>
            <person name="Goodwin S."/>
            <person name="Spatafora J."/>
            <person name="Crous P."/>
            <person name="Grigoriev I."/>
        </authorList>
    </citation>
    <scope>NUCLEOTIDE SEQUENCE</scope>
    <source>
        <strain evidence="2">CBS 113818</strain>
    </source>
</reference>